<proteinExistence type="predicted"/>
<dbReference type="SUPFAM" id="SSF47336">
    <property type="entry name" value="ACP-like"/>
    <property type="match status" value="1"/>
</dbReference>
<dbReference type="PROSITE" id="PS50075">
    <property type="entry name" value="CARRIER"/>
    <property type="match status" value="1"/>
</dbReference>
<dbReference type="Pfam" id="PF00550">
    <property type="entry name" value="PP-binding"/>
    <property type="match status" value="1"/>
</dbReference>
<evidence type="ECO:0000313" key="5">
    <source>
        <dbReference type="Proteomes" id="UP000595871"/>
    </source>
</evidence>
<gene>
    <name evidence="4" type="ORF">I6H46_06290</name>
</gene>
<dbReference type="InterPro" id="IPR006162">
    <property type="entry name" value="Ppantetheine_attach_site"/>
</dbReference>
<keyword evidence="1" id="KW-0596">Phosphopantetheine</keyword>
<dbReference type="PROSITE" id="PS00012">
    <property type="entry name" value="PHOSPHOPANTETHEINE"/>
    <property type="match status" value="1"/>
</dbReference>
<keyword evidence="5" id="KW-1185">Reference proteome</keyword>
<dbReference type="InterPro" id="IPR009081">
    <property type="entry name" value="PP-bd_ACP"/>
</dbReference>
<reference evidence="4 5" key="1">
    <citation type="submission" date="2020-12" db="EMBL/GenBank/DDBJ databases">
        <title>FDA dAtabase for Regulatory Grade micrObial Sequences (FDA-ARGOS): Supporting development and validation of Infectious Disease Dx tests.</title>
        <authorList>
            <person name="Sproer C."/>
            <person name="Gronow S."/>
            <person name="Severitt S."/>
            <person name="Schroder I."/>
            <person name="Tallon L."/>
            <person name="Sadzewicz L."/>
            <person name="Zhao X."/>
            <person name="Boylan J."/>
            <person name="Ott S."/>
            <person name="Bowen H."/>
            <person name="Vavikolanu K."/>
            <person name="Mehta A."/>
            <person name="Aluvathingal J."/>
            <person name="Nadendla S."/>
            <person name="Lowell S."/>
            <person name="Myers T."/>
            <person name="Yan Y."/>
            <person name="Sichtig H."/>
        </authorList>
    </citation>
    <scope>NUCLEOTIDE SEQUENCE [LARGE SCALE GENOMIC DNA]</scope>
    <source>
        <strain evidence="4 5">FDAARGOS_989</strain>
    </source>
</reference>
<sequence>MNVLSTSNYFQLGGDSLTATKIVSEVQKELCVQISIGDIFKYPVLRELSEYIKKLTKREIYHFKNYT</sequence>
<name>A0A7T7USX4_9FIRM</name>
<dbReference type="RefSeq" id="WP_200225631.1">
    <property type="nucleotide sequence ID" value="NZ_CP067016.1"/>
</dbReference>
<evidence type="ECO:0000313" key="4">
    <source>
        <dbReference type="EMBL" id="QQN55521.1"/>
    </source>
</evidence>
<evidence type="ECO:0000259" key="3">
    <source>
        <dbReference type="PROSITE" id="PS50075"/>
    </source>
</evidence>
<feature type="domain" description="Carrier" evidence="3">
    <location>
        <begin position="1"/>
        <end position="56"/>
    </location>
</feature>
<dbReference type="AlphaFoldDB" id="A0A7T7USX4"/>
<evidence type="ECO:0000256" key="2">
    <source>
        <dbReference type="ARBA" id="ARBA00022553"/>
    </source>
</evidence>
<dbReference type="Proteomes" id="UP000595871">
    <property type="component" value="Chromosome"/>
</dbReference>
<dbReference type="KEGG" id="aob:I6H46_06290"/>
<protein>
    <submittedName>
        <fullName evidence="4">Acyl carrier protein</fullName>
    </submittedName>
</protein>
<accession>A0A7T7USX4</accession>
<dbReference type="EMBL" id="CP067016">
    <property type="protein sequence ID" value="QQN55521.1"/>
    <property type="molecule type" value="Genomic_DNA"/>
</dbReference>
<evidence type="ECO:0000256" key="1">
    <source>
        <dbReference type="ARBA" id="ARBA00022450"/>
    </source>
</evidence>
<dbReference type="InterPro" id="IPR036736">
    <property type="entry name" value="ACP-like_sf"/>
</dbReference>
<dbReference type="Gene3D" id="1.10.1200.10">
    <property type="entry name" value="ACP-like"/>
    <property type="match status" value="1"/>
</dbReference>
<organism evidence="4 5">
    <name type="scientific">Anaerococcus obesiensis</name>
    <dbReference type="NCBI Taxonomy" id="1287640"/>
    <lineage>
        <taxon>Bacteria</taxon>
        <taxon>Bacillati</taxon>
        <taxon>Bacillota</taxon>
        <taxon>Tissierellia</taxon>
        <taxon>Tissierellales</taxon>
        <taxon>Peptoniphilaceae</taxon>
        <taxon>Anaerococcus</taxon>
    </lineage>
</organism>
<keyword evidence="2" id="KW-0597">Phosphoprotein</keyword>